<gene>
    <name evidence="4" type="ORF">HN018_05145</name>
</gene>
<protein>
    <submittedName>
        <fullName evidence="4">D-threitol dehydrogenase</fullName>
    </submittedName>
</protein>
<evidence type="ECO:0000256" key="1">
    <source>
        <dbReference type="ARBA" id="ARBA00006484"/>
    </source>
</evidence>
<evidence type="ECO:0000256" key="2">
    <source>
        <dbReference type="ARBA" id="ARBA00023002"/>
    </source>
</evidence>
<proteinExistence type="inferred from homology"/>
<dbReference type="CDD" id="cd05233">
    <property type="entry name" value="SDR_c"/>
    <property type="match status" value="1"/>
</dbReference>
<dbReference type="InterPro" id="IPR002347">
    <property type="entry name" value="SDR_fam"/>
</dbReference>
<comment type="similarity">
    <text evidence="1">Belongs to the short-chain dehydrogenases/reductases (SDR) family.</text>
</comment>
<dbReference type="GO" id="GO:0016616">
    <property type="term" value="F:oxidoreductase activity, acting on the CH-OH group of donors, NAD or NADP as acceptor"/>
    <property type="evidence" value="ECO:0007669"/>
    <property type="project" value="UniProtKB-ARBA"/>
</dbReference>
<dbReference type="FunFam" id="3.40.50.720:FF:000084">
    <property type="entry name" value="Short-chain dehydrogenase reductase"/>
    <property type="match status" value="1"/>
</dbReference>
<reference evidence="4 5" key="1">
    <citation type="journal article" date="2014" name="World J. Microbiol. Biotechnol.">
        <title>Biodiversity and physiological characteristics of Antarctic and Arctic lichens-associated bacteria.</title>
        <authorList>
            <person name="Lee Y.M."/>
            <person name="Kim E.H."/>
            <person name="Lee H.K."/>
            <person name="Hong S.G."/>
        </authorList>
    </citation>
    <scope>NUCLEOTIDE SEQUENCE [LARGE SCALE GENOMIC DNA]</scope>
    <source>
        <strain evidence="4 5">PAMC 26569</strain>
    </source>
</reference>
<dbReference type="PROSITE" id="PS00061">
    <property type="entry name" value="ADH_SHORT"/>
    <property type="match status" value="1"/>
</dbReference>
<dbReference type="PANTHER" id="PTHR42760:SF115">
    <property type="entry name" value="3-OXOACYL-[ACYL-CARRIER-PROTEIN] REDUCTASE FABG"/>
    <property type="match status" value="1"/>
</dbReference>
<dbReference type="PRINTS" id="PR00081">
    <property type="entry name" value="GDHRDH"/>
</dbReference>
<dbReference type="PRINTS" id="PR00080">
    <property type="entry name" value="SDRFAMILY"/>
</dbReference>
<sequence length="252" mass="25962">MSAFDAAFDFTGKTVLVTGGAAGIGRAVATLFAERGAQLVLLDRDPGVGAVASTLAGSGHLGLVADVTSKSALEQAVASIIERYGRIDVLVNNAGVARLAPADSLTVDDWDLTMAINLRAPFLVSQMVGREMLKAGSGRIVNLASQAAIVAIDGHVAYCASKAAIVSMTKVLALEWGPRGITVNAISPTVVETELGKKAWAGEVGEALKRQIPTRRFAQPEEIAMAALYLASGAAGMVNGENLVVDGGFTIQ</sequence>
<dbReference type="Gene3D" id="3.40.50.720">
    <property type="entry name" value="NAD(P)-binding Rossmann-like Domain"/>
    <property type="match status" value="1"/>
</dbReference>
<dbReference type="AlphaFoldDB" id="A0A6M8HVP4"/>
<dbReference type="NCBIfam" id="NF005309">
    <property type="entry name" value="PRK06841.1"/>
    <property type="match status" value="1"/>
</dbReference>
<dbReference type="EMBL" id="CP053708">
    <property type="protein sequence ID" value="QKE92442.1"/>
    <property type="molecule type" value="Genomic_DNA"/>
</dbReference>
<dbReference type="SMART" id="SM00822">
    <property type="entry name" value="PKS_KR"/>
    <property type="match status" value="1"/>
</dbReference>
<dbReference type="InterPro" id="IPR057326">
    <property type="entry name" value="KR_dom"/>
</dbReference>
<dbReference type="Pfam" id="PF13561">
    <property type="entry name" value="adh_short_C2"/>
    <property type="match status" value="1"/>
</dbReference>
<dbReference type="PANTHER" id="PTHR42760">
    <property type="entry name" value="SHORT-CHAIN DEHYDROGENASES/REDUCTASES FAMILY MEMBER"/>
    <property type="match status" value="1"/>
</dbReference>
<accession>A0A6M8HVP4</accession>
<dbReference type="InterPro" id="IPR036291">
    <property type="entry name" value="NAD(P)-bd_dom_sf"/>
</dbReference>
<dbReference type="SUPFAM" id="SSF51735">
    <property type="entry name" value="NAD(P)-binding Rossmann-fold domains"/>
    <property type="match status" value="1"/>
</dbReference>
<organism evidence="4 5">
    <name type="scientific">Lichenicola cladoniae</name>
    <dbReference type="NCBI Taxonomy" id="1484109"/>
    <lineage>
        <taxon>Bacteria</taxon>
        <taxon>Pseudomonadati</taxon>
        <taxon>Pseudomonadota</taxon>
        <taxon>Alphaproteobacteria</taxon>
        <taxon>Acetobacterales</taxon>
        <taxon>Acetobacteraceae</taxon>
        <taxon>Lichenicola</taxon>
    </lineage>
</organism>
<keyword evidence="5" id="KW-1185">Reference proteome</keyword>
<evidence type="ECO:0000259" key="3">
    <source>
        <dbReference type="SMART" id="SM00822"/>
    </source>
</evidence>
<keyword evidence="2" id="KW-0560">Oxidoreductase</keyword>
<dbReference type="NCBIfam" id="NF005559">
    <property type="entry name" value="PRK07231.1"/>
    <property type="match status" value="1"/>
</dbReference>
<dbReference type="Proteomes" id="UP000500767">
    <property type="component" value="Chromosome"/>
</dbReference>
<dbReference type="InterPro" id="IPR020904">
    <property type="entry name" value="Sc_DH/Rdtase_CS"/>
</dbReference>
<evidence type="ECO:0000313" key="5">
    <source>
        <dbReference type="Proteomes" id="UP000500767"/>
    </source>
</evidence>
<dbReference type="RefSeq" id="WP_171834954.1">
    <property type="nucleotide sequence ID" value="NZ_CP053708.1"/>
</dbReference>
<name>A0A6M8HVP4_9PROT</name>
<dbReference type="KEGG" id="lck:HN018_05145"/>
<evidence type="ECO:0000313" key="4">
    <source>
        <dbReference type="EMBL" id="QKE92442.1"/>
    </source>
</evidence>
<feature type="domain" description="Ketoreductase" evidence="3">
    <location>
        <begin position="13"/>
        <end position="189"/>
    </location>
</feature>